<dbReference type="SMART" id="SM00737">
    <property type="entry name" value="ML"/>
    <property type="match status" value="1"/>
</dbReference>
<dbReference type="AlphaFoldDB" id="A0A8F2W514"/>
<accession>A0A8F2W514</accession>
<dbReference type="CDD" id="cd00917">
    <property type="entry name" value="PG-PI_TP"/>
    <property type="match status" value="1"/>
</dbReference>
<dbReference type="GO" id="GO:0032366">
    <property type="term" value="P:intracellular sterol transport"/>
    <property type="evidence" value="ECO:0007669"/>
    <property type="project" value="InterPro"/>
</dbReference>
<organism evidence="9">
    <name type="scientific">Candidozyma auris</name>
    <name type="common">Yeast</name>
    <name type="synonym">Candida auris</name>
    <dbReference type="NCBI Taxonomy" id="498019"/>
    <lineage>
        <taxon>Eukaryota</taxon>
        <taxon>Fungi</taxon>
        <taxon>Dikarya</taxon>
        <taxon>Ascomycota</taxon>
        <taxon>Saccharomycotina</taxon>
        <taxon>Pichiomycetes</taxon>
        <taxon>Metschnikowiaceae</taxon>
        <taxon>Candidozyma</taxon>
    </lineage>
</organism>
<evidence type="ECO:0000256" key="1">
    <source>
        <dbReference type="ARBA" id="ARBA00002053"/>
    </source>
</evidence>
<keyword evidence="6" id="KW-0732">Signal</keyword>
<proteinExistence type="inferred from homology"/>
<dbReference type="Gene3D" id="2.60.40.770">
    <property type="match status" value="1"/>
</dbReference>
<comment type="similarity">
    <text evidence="2">Belongs to the NPC2 family.</text>
</comment>
<evidence type="ECO:0000313" key="9">
    <source>
        <dbReference type="EMBL" id="QWW25792.1"/>
    </source>
</evidence>
<dbReference type="FunFam" id="2.60.40.770:FF:000004">
    <property type="entry name" value="Phosphatidylglycerol/phosphatidylinositol transfer protein"/>
    <property type="match status" value="1"/>
</dbReference>
<evidence type="ECO:0000256" key="2">
    <source>
        <dbReference type="ARBA" id="ARBA00006370"/>
    </source>
</evidence>
<comment type="subunit">
    <text evidence="3">Monomer.</text>
</comment>
<dbReference type="InterPro" id="IPR033917">
    <property type="entry name" value="ML_PG-PI_TP"/>
</dbReference>
<gene>
    <name evidence="9" type="ORF">CA7LBN_004696</name>
</gene>
<dbReference type="InterPro" id="IPR039670">
    <property type="entry name" value="NPC2-like"/>
</dbReference>
<dbReference type="Pfam" id="PF02221">
    <property type="entry name" value="E1_DerP2_DerF2"/>
    <property type="match status" value="1"/>
</dbReference>
<dbReference type="InterPro" id="IPR003172">
    <property type="entry name" value="ML_dom"/>
</dbReference>
<keyword evidence="5" id="KW-0813">Transport</keyword>
<dbReference type="GO" id="GO:0032934">
    <property type="term" value="F:sterol binding"/>
    <property type="evidence" value="ECO:0007669"/>
    <property type="project" value="InterPro"/>
</dbReference>
<dbReference type="InterPro" id="IPR014756">
    <property type="entry name" value="Ig_E-set"/>
</dbReference>
<evidence type="ECO:0000256" key="4">
    <source>
        <dbReference type="ARBA" id="ARBA00016056"/>
    </source>
</evidence>
<evidence type="ECO:0000256" key="5">
    <source>
        <dbReference type="ARBA" id="ARBA00022448"/>
    </source>
</evidence>
<dbReference type="Proteomes" id="UP000825438">
    <property type="component" value="Chromosome VII"/>
</dbReference>
<feature type="domain" description="MD-2-related lipid-recognition" evidence="8">
    <location>
        <begin position="126"/>
        <end position="247"/>
    </location>
</feature>
<evidence type="ECO:0000256" key="3">
    <source>
        <dbReference type="ARBA" id="ARBA00011245"/>
    </source>
</evidence>
<reference evidence="9" key="1">
    <citation type="submission" date="2021-06" db="EMBL/GenBank/DDBJ databases">
        <title>Candida auris outbreak in lebanese hospital.</title>
        <authorList>
            <person name="Finianos M."/>
        </authorList>
    </citation>
    <scope>NUCLEOTIDE SEQUENCE</scope>
    <source>
        <strain evidence="9">CA7LBN</strain>
    </source>
</reference>
<evidence type="ECO:0000256" key="7">
    <source>
        <dbReference type="ARBA" id="ARBA00023055"/>
    </source>
</evidence>
<keyword evidence="7" id="KW-0445">Lipid transport</keyword>
<dbReference type="EMBL" id="CP076755">
    <property type="protein sequence ID" value="QWW25792.1"/>
    <property type="molecule type" value="Genomic_DNA"/>
</dbReference>
<protein>
    <recommendedName>
        <fullName evidence="4">Phosphatidylglycerol/phosphatidylinositol transfer protein</fullName>
    </recommendedName>
</protein>
<name>A0A8F2W514_CANAR</name>
<dbReference type="SUPFAM" id="SSF81296">
    <property type="entry name" value="E set domains"/>
    <property type="match status" value="1"/>
</dbReference>
<sequence>MLTLNSTPACSLARGGNSFPELLFGRFQLSVTALLIGQGKPACSAGDASERYIKPGDSAKAVKQTTPSTFLMVAIHRLAVAGLAASAQALSLIPSIANIFDSSVPKIIHTFPGNDDERPIPGNSPIIQCDAQTPQLLDLQKVVIDPNPPEKGKNLTFVAEGVLKQTITDGAYVEVDVRYGFIRLIHQTYDLCEEVHNVDLECPIKKGAQTISKKVAIPEEVPPGKYLVIARAYTKEDVLITCLTASVEFPPN</sequence>
<dbReference type="PANTHER" id="PTHR11306:SF0">
    <property type="entry name" value="PHOSPHATIDYLGLYCEROL_PHOSPHATIDYLINOSITOL TRANSFER PROTEIN"/>
    <property type="match status" value="1"/>
</dbReference>
<dbReference type="PANTHER" id="PTHR11306">
    <property type="entry name" value="NIEMANN PICK TYPE C2 PROTEIN NPC2-RELATED"/>
    <property type="match status" value="1"/>
</dbReference>
<evidence type="ECO:0000259" key="8">
    <source>
        <dbReference type="SMART" id="SM00737"/>
    </source>
</evidence>
<evidence type="ECO:0000256" key="6">
    <source>
        <dbReference type="ARBA" id="ARBA00022729"/>
    </source>
</evidence>
<comment type="function">
    <text evidence="1">Catalyzes the intermembrane transfer of phosphatidylglycerol and phosphatidylinositol.</text>
</comment>